<feature type="transmembrane region" description="Helical" evidence="1">
    <location>
        <begin position="210"/>
        <end position="235"/>
    </location>
</feature>
<keyword evidence="1" id="KW-1133">Transmembrane helix</keyword>
<feature type="transmembrane region" description="Helical" evidence="1">
    <location>
        <begin position="79"/>
        <end position="99"/>
    </location>
</feature>
<proteinExistence type="predicted"/>
<feature type="transmembrane region" description="Helical" evidence="1">
    <location>
        <begin position="186"/>
        <end position="204"/>
    </location>
</feature>
<dbReference type="AlphaFoldDB" id="A0A1F5YUG4"/>
<feature type="transmembrane region" description="Helical" evidence="1">
    <location>
        <begin position="152"/>
        <end position="174"/>
    </location>
</feature>
<feature type="transmembrane region" description="Helical" evidence="1">
    <location>
        <begin position="34"/>
        <end position="59"/>
    </location>
</feature>
<evidence type="ECO:0000256" key="1">
    <source>
        <dbReference type="SAM" id="Phobius"/>
    </source>
</evidence>
<comment type="caution">
    <text evidence="2">The sequence shown here is derived from an EMBL/GenBank/DDBJ whole genome shotgun (WGS) entry which is preliminary data.</text>
</comment>
<evidence type="ECO:0000313" key="3">
    <source>
        <dbReference type="Proteomes" id="UP000176665"/>
    </source>
</evidence>
<protein>
    <submittedName>
        <fullName evidence="2">Uncharacterized protein</fullName>
    </submittedName>
</protein>
<dbReference type="EMBL" id="MFJA01000013">
    <property type="protein sequence ID" value="OGG03734.1"/>
    <property type="molecule type" value="Genomic_DNA"/>
</dbReference>
<gene>
    <name evidence="2" type="ORF">A2W14_05090</name>
</gene>
<reference evidence="2 3" key="1">
    <citation type="journal article" date="2016" name="Nat. Commun.">
        <title>Thousands of microbial genomes shed light on interconnected biogeochemical processes in an aquifer system.</title>
        <authorList>
            <person name="Anantharaman K."/>
            <person name="Brown C.T."/>
            <person name="Hug L.A."/>
            <person name="Sharon I."/>
            <person name="Castelle C.J."/>
            <person name="Probst A.J."/>
            <person name="Thomas B.C."/>
            <person name="Singh A."/>
            <person name="Wilkins M.J."/>
            <person name="Karaoz U."/>
            <person name="Brodie E.L."/>
            <person name="Williams K.H."/>
            <person name="Hubbard S.S."/>
            <person name="Banfield J.F."/>
        </authorList>
    </citation>
    <scope>NUCLEOTIDE SEQUENCE [LARGE SCALE GENOMIC DNA]</scope>
</reference>
<keyword evidence="1" id="KW-0472">Membrane</keyword>
<feature type="transmembrane region" description="Helical" evidence="1">
    <location>
        <begin position="6"/>
        <end position="22"/>
    </location>
</feature>
<name>A0A1F5YUG4_9BACT</name>
<dbReference type="STRING" id="1798371.A2W14_05090"/>
<organism evidence="2 3">
    <name type="scientific">Candidatus Gottesmanbacteria bacterium RBG_16_37_8</name>
    <dbReference type="NCBI Taxonomy" id="1798371"/>
    <lineage>
        <taxon>Bacteria</taxon>
        <taxon>Candidatus Gottesmaniibacteriota</taxon>
    </lineage>
</organism>
<dbReference type="Proteomes" id="UP000176665">
    <property type="component" value="Unassembled WGS sequence"/>
</dbReference>
<accession>A0A1F5YUG4</accession>
<feature type="transmembrane region" description="Helical" evidence="1">
    <location>
        <begin position="120"/>
        <end position="140"/>
    </location>
</feature>
<keyword evidence="1" id="KW-0812">Transmembrane</keyword>
<sequence length="255" mass="29605">MLTGILLISLVIFIAVVSYKRPRLEQRVIKKIPVIDWFIIFVFPIIFYFGLVMIIRSIMQRPRLNILDFDDIQLLSSGALFLIYAFVGLSVHFVGKVLSRYIKKSIQSRIYYINEIFHGKLSHFIVFVCCYMVIFILALLEINYPSTYKMSLFSALVVMAAAIVAGFSSTKTIYYTNAWFGGYNKPLFSITFVMLIVLAGIYRANSLKLYYYPINIFISTILFTIVCVFLARQFLVYTRLSKRRRLKFISRILSA</sequence>
<evidence type="ECO:0000313" key="2">
    <source>
        <dbReference type="EMBL" id="OGG03734.1"/>
    </source>
</evidence>